<dbReference type="Proteomes" id="UP000076154">
    <property type="component" value="Unassembled WGS sequence"/>
</dbReference>
<dbReference type="InParanoid" id="A0A369JJB2"/>
<sequence length="331" mass="37520">MSERDQVAPTAVLFPIMLRRLSYIAHRRPHGWQLVLHKNSNASSKNKAHRDEGSITFVSAQIESHSRKLNPKERDTTSPKHKFQLSQTPMTDFFMLEDSIFSASLSHVLLLMVLEQLSRMYVKNKRTNTALHDTWPRTTNPLDNIVAARFSIEKALCLCVMQLCQGSLPDFNRFAISSFPFESFPYDIGQQRCQAVRWQVGFRTSRGSSRLNGKCKDGQCPSHERLHEWLQPYSKCLVDTNSLGDIIRTAVQCSMWIFASLAQANSVLPGGSVTLQVRFALTSTLQQLDIIVSLPPRSLISLKTPVVTGSLWLSNLLSLRCARFYPDLSFF</sequence>
<proteinExistence type="predicted"/>
<accession>A0A369JJB2</accession>
<comment type="caution">
    <text evidence="1">The sequence shown here is derived from an EMBL/GenBank/DDBJ whole genome shotgun (WGS) entry which is preliminary data.</text>
</comment>
<dbReference type="AlphaFoldDB" id="A0A369JJB2"/>
<dbReference type="EMBL" id="LUEZ02000053">
    <property type="protein sequence ID" value="RDB21938.1"/>
    <property type="molecule type" value="Genomic_DNA"/>
</dbReference>
<keyword evidence="2" id="KW-1185">Reference proteome</keyword>
<organism evidence="1 2">
    <name type="scientific">Hypsizygus marmoreus</name>
    <name type="common">White beech mushroom</name>
    <name type="synonym">Agaricus marmoreus</name>
    <dbReference type="NCBI Taxonomy" id="39966"/>
    <lineage>
        <taxon>Eukaryota</taxon>
        <taxon>Fungi</taxon>
        <taxon>Dikarya</taxon>
        <taxon>Basidiomycota</taxon>
        <taxon>Agaricomycotina</taxon>
        <taxon>Agaricomycetes</taxon>
        <taxon>Agaricomycetidae</taxon>
        <taxon>Agaricales</taxon>
        <taxon>Tricholomatineae</taxon>
        <taxon>Lyophyllaceae</taxon>
        <taxon>Hypsizygus</taxon>
    </lineage>
</organism>
<name>A0A369JJB2_HYPMA</name>
<gene>
    <name evidence="1" type="ORF">Hypma_011081</name>
</gene>
<evidence type="ECO:0000313" key="1">
    <source>
        <dbReference type="EMBL" id="RDB21938.1"/>
    </source>
</evidence>
<protein>
    <submittedName>
        <fullName evidence="1">Uncharacterized protein</fullName>
    </submittedName>
</protein>
<evidence type="ECO:0000313" key="2">
    <source>
        <dbReference type="Proteomes" id="UP000076154"/>
    </source>
</evidence>
<reference evidence="1" key="1">
    <citation type="submission" date="2018-04" db="EMBL/GenBank/DDBJ databases">
        <title>Whole genome sequencing of Hypsizygus marmoreus.</title>
        <authorList>
            <person name="Choi I.-G."/>
            <person name="Min B."/>
            <person name="Kim J.-G."/>
            <person name="Kim S."/>
            <person name="Oh Y.-L."/>
            <person name="Kong W.-S."/>
            <person name="Park H."/>
            <person name="Jeong J."/>
            <person name="Song E.-S."/>
        </authorList>
    </citation>
    <scope>NUCLEOTIDE SEQUENCE [LARGE SCALE GENOMIC DNA]</scope>
    <source>
        <strain evidence="1">51987-8</strain>
    </source>
</reference>